<dbReference type="RefSeq" id="WP_149101789.1">
    <property type="nucleotide sequence ID" value="NZ_VTFT01000001.1"/>
</dbReference>
<dbReference type="OrthoDB" id="9801455at2"/>
<protein>
    <submittedName>
        <fullName evidence="1">LamG domain-containing protein</fullName>
    </submittedName>
</protein>
<sequence>MPGRRNAAAYIAFTVDPGELRVYVDGQLRSTGNEFTDVFTASGDVFSLGSNWWDVPYRGLIDELHVYETVLDAAQVQALAQP</sequence>
<organism evidence="1 2">
    <name type="scientific">Luteimonas viscosa</name>
    <dbReference type="NCBI Taxonomy" id="1132694"/>
    <lineage>
        <taxon>Bacteria</taxon>
        <taxon>Pseudomonadati</taxon>
        <taxon>Pseudomonadota</taxon>
        <taxon>Gammaproteobacteria</taxon>
        <taxon>Lysobacterales</taxon>
        <taxon>Lysobacteraceae</taxon>
        <taxon>Luteimonas</taxon>
    </lineage>
</organism>
<keyword evidence="2" id="KW-1185">Reference proteome</keyword>
<evidence type="ECO:0000313" key="2">
    <source>
        <dbReference type="Proteomes" id="UP000324973"/>
    </source>
</evidence>
<gene>
    <name evidence="1" type="ORF">FZO89_02545</name>
</gene>
<dbReference type="Pfam" id="PF13385">
    <property type="entry name" value="Laminin_G_3"/>
    <property type="match status" value="1"/>
</dbReference>
<accession>A0A5D4XL14</accession>
<proteinExistence type="predicted"/>
<evidence type="ECO:0000313" key="1">
    <source>
        <dbReference type="EMBL" id="TYT25239.1"/>
    </source>
</evidence>
<reference evidence="1 2" key="1">
    <citation type="submission" date="2019-08" db="EMBL/GenBank/DDBJ databases">
        <title>Luteimonas viscosus sp. nov., isolated from soil of a sunflower field.</title>
        <authorList>
            <person name="Jianli Z."/>
            <person name="Ying Z."/>
        </authorList>
    </citation>
    <scope>NUCLEOTIDE SEQUENCE [LARGE SCALE GENOMIC DNA]</scope>
    <source>
        <strain evidence="1 2">XBU10</strain>
    </source>
</reference>
<dbReference type="Gene3D" id="2.60.120.200">
    <property type="match status" value="1"/>
</dbReference>
<dbReference type="AlphaFoldDB" id="A0A5D4XL14"/>
<name>A0A5D4XL14_9GAMM</name>
<dbReference type="EMBL" id="VTFT01000001">
    <property type="protein sequence ID" value="TYT25239.1"/>
    <property type="molecule type" value="Genomic_DNA"/>
</dbReference>
<dbReference type="SUPFAM" id="SSF49899">
    <property type="entry name" value="Concanavalin A-like lectins/glucanases"/>
    <property type="match status" value="1"/>
</dbReference>
<comment type="caution">
    <text evidence="1">The sequence shown here is derived from an EMBL/GenBank/DDBJ whole genome shotgun (WGS) entry which is preliminary data.</text>
</comment>
<dbReference type="InterPro" id="IPR013320">
    <property type="entry name" value="ConA-like_dom_sf"/>
</dbReference>
<dbReference type="Proteomes" id="UP000324973">
    <property type="component" value="Unassembled WGS sequence"/>
</dbReference>